<comment type="caution">
    <text evidence="4">The sequence shown here is derived from an EMBL/GenBank/DDBJ whole genome shotgun (WGS) entry which is preliminary data.</text>
</comment>
<reference evidence="4 5" key="1">
    <citation type="submission" date="2023-03" db="EMBL/GenBank/DDBJ databases">
        <title>High-quality genome of Scylla paramamosain provides insights in environmental adaptation.</title>
        <authorList>
            <person name="Zhang L."/>
        </authorList>
    </citation>
    <scope>NUCLEOTIDE SEQUENCE [LARGE SCALE GENOMIC DNA]</scope>
    <source>
        <strain evidence="4">LZ_2023a</strain>
        <tissue evidence="4">Muscle</tissue>
    </source>
</reference>
<dbReference type="AlphaFoldDB" id="A0AAW0TSZ0"/>
<feature type="signal peptide" evidence="3">
    <location>
        <begin position="1"/>
        <end position="20"/>
    </location>
</feature>
<evidence type="ECO:0000313" key="5">
    <source>
        <dbReference type="Proteomes" id="UP001487740"/>
    </source>
</evidence>
<name>A0AAW0TSZ0_SCYPA</name>
<accession>A0AAW0TSZ0</accession>
<dbReference type="Proteomes" id="UP001487740">
    <property type="component" value="Unassembled WGS sequence"/>
</dbReference>
<keyword evidence="5" id="KW-1185">Reference proteome</keyword>
<evidence type="ECO:0000256" key="3">
    <source>
        <dbReference type="SAM" id="SignalP"/>
    </source>
</evidence>
<keyword evidence="2" id="KW-0812">Transmembrane</keyword>
<protein>
    <submittedName>
        <fullName evidence="4">Uncharacterized protein</fullName>
    </submittedName>
</protein>
<dbReference type="EMBL" id="JARAKH010000025">
    <property type="protein sequence ID" value="KAK8390416.1"/>
    <property type="molecule type" value="Genomic_DNA"/>
</dbReference>
<keyword evidence="3" id="KW-0732">Signal</keyword>
<keyword evidence="2" id="KW-0472">Membrane</keyword>
<evidence type="ECO:0000256" key="1">
    <source>
        <dbReference type="SAM" id="MobiDB-lite"/>
    </source>
</evidence>
<keyword evidence="2" id="KW-1133">Transmembrane helix</keyword>
<feature type="chain" id="PRO_5043878151" evidence="3">
    <location>
        <begin position="21"/>
        <end position="346"/>
    </location>
</feature>
<evidence type="ECO:0000313" key="4">
    <source>
        <dbReference type="EMBL" id="KAK8390416.1"/>
    </source>
</evidence>
<evidence type="ECO:0000256" key="2">
    <source>
        <dbReference type="SAM" id="Phobius"/>
    </source>
</evidence>
<sequence length="346" mass="37856">MIRFLLLAVVLSAVAVPCVAFIRRGHSVSKPSSVVDDLNLSEQPYLIKTGEEATDLGEKEDVREEAEKAKVVEIAKDEMKRNKDEVKVDEIELEWNDREFPSLDVTSLGASLVSLRRFLHHARRLRKRAAESVKRDVEVEALSLHRLSLHLQDTTNLPRAPHPHQAVPLDHEERGRPVPVASSGRGVGGNDDCGGSQALGVFNFLTFMIYSLSLVMTVVALAQGSMADTFLGQIINGVVINQRSFSAATPGLPDVVPEAPEILGFFLRALRGNGRHPRDTGSQQQEELKALRKELSVGMVTALLEAVRGPGRLWGQGSMGECSSPARAWARHYFGTHAHALLSSNA</sequence>
<feature type="region of interest" description="Disordered" evidence="1">
    <location>
        <begin position="155"/>
        <end position="176"/>
    </location>
</feature>
<organism evidence="4 5">
    <name type="scientific">Scylla paramamosain</name>
    <name type="common">Mud crab</name>
    <dbReference type="NCBI Taxonomy" id="85552"/>
    <lineage>
        <taxon>Eukaryota</taxon>
        <taxon>Metazoa</taxon>
        <taxon>Ecdysozoa</taxon>
        <taxon>Arthropoda</taxon>
        <taxon>Crustacea</taxon>
        <taxon>Multicrustacea</taxon>
        <taxon>Malacostraca</taxon>
        <taxon>Eumalacostraca</taxon>
        <taxon>Eucarida</taxon>
        <taxon>Decapoda</taxon>
        <taxon>Pleocyemata</taxon>
        <taxon>Brachyura</taxon>
        <taxon>Eubrachyura</taxon>
        <taxon>Portunoidea</taxon>
        <taxon>Portunidae</taxon>
        <taxon>Portuninae</taxon>
        <taxon>Scylla</taxon>
    </lineage>
</organism>
<gene>
    <name evidence="4" type="ORF">O3P69_010242</name>
</gene>
<feature type="transmembrane region" description="Helical" evidence="2">
    <location>
        <begin position="201"/>
        <end position="222"/>
    </location>
</feature>
<proteinExistence type="predicted"/>